<dbReference type="EC" id="4.1.1.97" evidence="3"/>
<dbReference type="InterPro" id="IPR018020">
    <property type="entry name" value="OHCU_decarboxylase"/>
</dbReference>
<dbReference type="PANTHER" id="PTHR43466">
    <property type="entry name" value="2-OXO-4-HYDROXY-4-CARBOXY-5-UREIDOIMIDAZOLINE DECARBOXYLASE-RELATED"/>
    <property type="match status" value="1"/>
</dbReference>
<dbReference type="GO" id="GO:0006144">
    <property type="term" value="P:purine nucleobase metabolic process"/>
    <property type="evidence" value="ECO:0007669"/>
    <property type="project" value="UniProtKB-KW"/>
</dbReference>
<sequence length="162" mass="18850">MKANQPITLSSQELSMICSSRRWQQTMSEYQPFQDRNQFFHYADIAFDELEEEDWLEAFAGHPMIGDIDSLSKKYAHSQSLSENEQERVQHASSDTLEKLLQLNLDYKDTFGFIFIVCATNQSAQSMLAKLEQRLPNSREQELVNAATEQRKISKIRMESYV</sequence>
<keyword evidence="9" id="KW-1185">Reference proteome</keyword>
<dbReference type="EMBL" id="WEKT01000012">
    <property type="protein sequence ID" value="MZI93384.1"/>
    <property type="molecule type" value="Genomic_DNA"/>
</dbReference>
<name>A0A7X4RUR5_9VIBR</name>
<dbReference type="AlphaFoldDB" id="A0A7X4RUR5"/>
<dbReference type="RefSeq" id="WP_161154731.1">
    <property type="nucleotide sequence ID" value="NZ_WEKT01000012.1"/>
</dbReference>
<feature type="domain" description="Oxo-4-hydroxy-4-carboxy-5-ureidoimidazoline decarboxylase" evidence="7">
    <location>
        <begin position="12"/>
        <end position="159"/>
    </location>
</feature>
<evidence type="ECO:0000256" key="6">
    <source>
        <dbReference type="ARBA" id="ARBA00023239"/>
    </source>
</evidence>
<dbReference type="Proteomes" id="UP000462621">
    <property type="component" value="Unassembled WGS sequence"/>
</dbReference>
<evidence type="ECO:0000256" key="5">
    <source>
        <dbReference type="ARBA" id="ARBA00022793"/>
    </source>
</evidence>
<keyword evidence="5" id="KW-0210">Decarboxylase</keyword>
<dbReference type="GO" id="GO:0051997">
    <property type="term" value="F:2-oxo-4-hydroxy-4-carboxy-5-ureidoimidazoline decarboxylase activity"/>
    <property type="evidence" value="ECO:0007669"/>
    <property type="project" value="UniProtKB-EC"/>
</dbReference>
<dbReference type="Gene3D" id="1.10.3330.10">
    <property type="entry name" value="Oxo-4-hydroxy-4-carboxy-5-ureidoimidazoline decarboxylase"/>
    <property type="match status" value="1"/>
</dbReference>
<comment type="pathway">
    <text evidence="2">Purine metabolism; urate degradation; (S)-allantoin from urate: step 3/3.</text>
</comment>
<keyword evidence="4" id="KW-0659">Purine metabolism</keyword>
<dbReference type="SUPFAM" id="SSF158694">
    <property type="entry name" value="UraD-Like"/>
    <property type="match status" value="1"/>
</dbReference>
<dbReference type="InterPro" id="IPR036778">
    <property type="entry name" value="OHCU_decarboxylase_sf"/>
</dbReference>
<dbReference type="Pfam" id="PF09349">
    <property type="entry name" value="OHCU_decarbox"/>
    <property type="match status" value="1"/>
</dbReference>
<dbReference type="GO" id="GO:0019628">
    <property type="term" value="P:urate catabolic process"/>
    <property type="evidence" value="ECO:0007669"/>
    <property type="project" value="TreeGrafter"/>
</dbReference>
<evidence type="ECO:0000256" key="3">
    <source>
        <dbReference type="ARBA" id="ARBA00012257"/>
    </source>
</evidence>
<proteinExistence type="predicted"/>
<dbReference type="NCBIfam" id="NF010372">
    <property type="entry name" value="PRK13798.1"/>
    <property type="match status" value="1"/>
</dbReference>
<organism evidence="8 9">
    <name type="scientific">Vibrio eleionomae</name>
    <dbReference type="NCBI Taxonomy" id="2653505"/>
    <lineage>
        <taxon>Bacteria</taxon>
        <taxon>Pseudomonadati</taxon>
        <taxon>Pseudomonadota</taxon>
        <taxon>Gammaproteobacteria</taxon>
        <taxon>Vibrionales</taxon>
        <taxon>Vibrionaceae</taxon>
        <taxon>Vibrio</taxon>
    </lineage>
</organism>
<keyword evidence="6 8" id="KW-0456">Lyase</keyword>
<comment type="catalytic activity">
    <reaction evidence="1">
        <text>5-hydroxy-2-oxo-4-ureido-2,5-dihydro-1H-imidazole-5-carboxylate + H(+) = (S)-allantoin + CO2</text>
        <dbReference type="Rhea" id="RHEA:26301"/>
        <dbReference type="ChEBI" id="CHEBI:15378"/>
        <dbReference type="ChEBI" id="CHEBI:15678"/>
        <dbReference type="ChEBI" id="CHEBI:16526"/>
        <dbReference type="ChEBI" id="CHEBI:58639"/>
        <dbReference type="EC" id="4.1.1.97"/>
    </reaction>
</comment>
<reference evidence="8 9" key="1">
    <citation type="submission" date="2019-10" db="EMBL/GenBank/DDBJ databases">
        <title>Vibrio sp. nov. isolated from a shrimp pond.</title>
        <authorList>
            <person name="Gomez-Gil B."/>
            <person name="Enciso-Ibarra J."/>
            <person name="Enciso-Ibarra K."/>
            <person name="Bolan-Mejia C."/>
        </authorList>
    </citation>
    <scope>NUCLEOTIDE SEQUENCE [LARGE SCALE GENOMIC DNA]</scope>
    <source>
        <strain evidence="8 9">CAIM 722</strain>
    </source>
</reference>
<evidence type="ECO:0000313" key="8">
    <source>
        <dbReference type="EMBL" id="MZI93384.1"/>
    </source>
</evidence>
<evidence type="ECO:0000259" key="7">
    <source>
        <dbReference type="Pfam" id="PF09349"/>
    </source>
</evidence>
<accession>A0A7X4RUR5</accession>
<evidence type="ECO:0000256" key="4">
    <source>
        <dbReference type="ARBA" id="ARBA00022631"/>
    </source>
</evidence>
<evidence type="ECO:0000313" key="9">
    <source>
        <dbReference type="Proteomes" id="UP000462621"/>
    </source>
</evidence>
<evidence type="ECO:0000256" key="2">
    <source>
        <dbReference type="ARBA" id="ARBA00004754"/>
    </source>
</evidence>
<dbReference type="PANTHER" id="PTHR43466:SF1">
    <property type="entry name" value="2-OXO-4-HYDROXY-4-CARBOXY-5-UREIDOIMIDAZOLINE DECARBOXYLASE-RELATED"/>
    <property type="match status" value="1"/>
</dbReference>
<protein>
    <recommendedName>
        <fullName evidence="3">2-oxo-4-hydroxy-4-carboxy-5-ureidoimidazoline decarboxylase</fullName>
        <ecNumber evidence="3">4.1.1.97</ecNumber>
    </recommendedName>
</protein>
<gene>
    <name evidence="8" type="ORF">F9817_09255</name>
</gene>
<evidence type="ECO:0000256" key="1">
    <source>
        <dbReference type="ARBA" id="ARBA00001163"/>
    </source>
</evidence>
<comment type="caution">
    <text evidence="8">The sequence shown here is derived from an EMBL/GenBank/DDBJ whole genome shotgun (WGS) entry which is preliminary data.</text>
</comment>